<dbReference type="SUPFAM" id="SSF56672">
    <property type="entry name" value="DNA/RNA polymerases"/>
    <property type="match status" value="1"/>
</dbReference>
<protein>
    <recommendedName>
        <fullName evidence="1">Integrase zinc-binding domain-containing protein</fullName>
    </recommendedName>
</protein>
<dbReference type="PANTHER" id="PTHR37984">
    <property type="entry name" value="PROTEIN CBG26694"/>
    <property type="match status" value="1"/>
</dbReference>
<proteinExistence type="predicted"/>
<organism evidence="2 3">
    <name type="scientific">Pisum sativum</name>
    <name type="common">Garden pea</name>
    <name type="synonym">Lathyrus oleraceus</name>
    <dbReference type="NCBI Taxonomy" id="3888"/>
    <lineage>
        <taxon>Eukaryota</taxon>
        <taxon>Viridiplantae</taxon>
        <taxon>Streptophyta</taxon>
        <taxon>Embryophyta</taxon>
        <taxon>Tracheophyta</taxon>
        <taxon>Spermatophyta</taxon>
        <taxon>Magnoliopsida</taxon>
        <taxon>eudicotyledons</taxon>
        <taxon>Gunneridae</taxon>
        <taxon>Pentapetalae</taxon>
        <taxon>rosids</taxon>
        <taxon>fabids</taxon>
        <taxon>Fabales</taxon>
        <taxon>Fabaceae</taxon>
        <taxon>Papilionoideae</taxon>
        <taxon>50 kb inversion clade</taxon>
        <taxon>NPAAA clade</taxon>
        <taxon>Hologalegina</taxon>
        <taxon>IRL clade</taxon>
        <taxon>Fabeae</taxon>
        <taxon>Lathyrus</taxon>
    </lineage>
</organism>
<dbReference type="PANTHER" id="PTHR37984:SF5">
    <property type="entry name" value="PROTEIN NYNRIN-LIKE"/>
    <property type="match status" value="1"/>
</dbReference>
<reference evidence="2 3" key="1">
    <citation type="journal article" date="2022" name="Nat. Genet.">
        <title>Improved pea reference genome and pan-genome highlight genomic features and evolutionary characteristics.</title>
        <authorList>
            <person name="Yang T."/>
            <person name="Liu R."/>
            <person name="Luo Y."/>
            <person name="Hu S."/>
            <person name="Wang D."/>
            <person name="Wang C."/>
            <person name="Pandey M.K."/>
            <person name="Ge S."/>
            <person name="Xu Q."/>
            <person name="Li N."/>
            <person name="Li G."/>
            <person name="Huang Y."/>
            <person name="Saxena R.K."/>
            <person name="Ji Y."/>
            <person name="Li M."/>
            <person name="Yan X."/>
            <person name="He Y."/>
            <person name="Liu Y."/>
            <person name="Wang X."/>
            <person name="Xiang C."/>
            <person name="Varshney R.K."/>
            <person name="Ding H."/>
            <person name="Gao S."/>
            <person name="Zong X."/>
        </authorList>
    </citation>
    <scope>NUCLEOTIDE SEQUENCE [LARGE SCALE GENOMIC DNA]</scope>
    <source>
        <strain evidence="2 3">cv. Zhongwan 6</strain>
    </source>
</reference>
<dbReference type="Proteomes" id="UP001058974">
    <property type="component" value="Chromosome 3"/>
</dbReference>
<comment type="caution">
    <text evidence="2">The sequence shown here is derived from an EMBL/GenBank/DDBJ whole genome shotgun (WGS) entry which is preliminary data.</text>
</comment>
<evidence type="ECO:0000313" key="2">
    <source>
        <dbReference type="EMBL" id="KAI5431881.1"/>
    </source>
</evidence>
<evidence type="ECO:0000259" key="1">
    <source>
        <dbReference type="Pfam" id="PF17921"/>
    </source>
</evidence>
<feature type="domain" description="Integrase zinc-binding" evidence="1">
    <location>
        <begin position="161"/>
        <end position="215"/>
    </location>
</feature>
<keyword evidence="3" id="KW-1185">Reference proteome</keyword>
<evidence type="ECO:0000313" key="3">
    <source>
        <dbReference type="Proteomes" id="UP001058974"/>
    </source>
</evidence>
<dbReference type="InterPro" id="IPR050951">
    <property type="entry name" value="Retrovirus_Pol_polyprotein"/>
</dbReference>
<dbReference type="Gene3D" id="3.10.10.10">
    <property type="entry name" value="HIV Type 1 Reverse Transcriptase, subunit A, domain 1"/>
    <property type="match status" value="1"/>
</dbReference>
<dbReference type="AlphaFoldDB" id="A0A9D4Y810"/>
<accession>A0A9D4Y810</accession>
<sequence>MKDESKVAIGELSVVCDFSEVFIDDINLGELKKKLEELLEKKFSHPSVSPWGEPTFLVKKKDDGNEYEVKEMAKFPKDYDFGLSYHPGKANVIANDLSMKSLHMPMLMVQELELIEQFQDMSLVCEETHYSVKLSKWGGFKIDEKGVMRFIDRVCVPDVPEIKKSIVEEGHRSGLSIHPGATKMYQNMNKFFWWPGMKKEVVEFVYAYLTCQKSNIEHQKSLGLMQQMAPLEALYGMRCRTPLCWYASGESVVIGPEIVKQSYGKIKMIQDKIKALQSHQKSYHDRRRKTLKFKEGDHVLLRVTLVTSVS</sequence>
<dbReference type="Pfam" id="PF17921">
    <property type="entry name" value="Integrase_H2C2"/>
    <property type="match status" value="1"/>
</dbReference>
<gene>
    <name evidence="2" type="ORF">KIW84_035859</name>
</gene>
<dbReference type="InterPro" id="IPR041588">
    <property type="entry name" value="Integrase_H2C2"/>
</dbReference>
<name>A0A9D4Y810_PEA</name>
<dbReference type="Gene3D" id="1.10.340.70">
    <property type="match status" value="1"/>
</dbReference>
<dbReference type="EMBL" id="JAMSHJ010000003">
    <property type="protein sequence ID" value="KAI5431881.1"/>
    <property type="molecule type" value="Genomic_DNA"/>
</dbReference>
<dbReference type="Gramene" id="Psat03G0585900-T1">
    <property type="protein sequence ID" value="KAI5431881.1"/>
    <property type="gene ID" value="KIW84_035859"/>
</dbReference>
<dbReference type="InterPro" id="IPR043502">
    <property type="entry name" value="DNA/RNA_pol_sf"/>
</dbReference>